<proteinExistence type="predicted"/>
<protein>
    <submittedName>
        <fullName evidence="3">Uncharacterized protein</fullName>
    </submittedName>
</protein>
<dbReference type="RefSeq" id="XP_006647007.1">
    <property type="nucleotide sequence ID" value="XM_006646944.1"/>
</dbReference>
<keyword evidence="4" id="KW-1185">Reference proteome</keyword>
<dbReference type="OMA" id="HHRELPM"/>
<evidence type="ECO:0000256" key="2">
    <source>
        <dbReference type="SAM" id="SignalP"/>
    </source>
</evidence>
<dbReference type="OrthoDB" id="660577at2759"/>
<evidence type="ECO:0000256" key="1">
    <source>
        <dbReference type="SAM" id="MobiDB-lite"/>
    </source>
</evidence>
<keyword evidence="2" id="KW-0732">Signal</keyword>
<feature type="signal peptide" evidence="2">
    <location>
        <begin position="1"/>
        <end position="19"/>
    </location>
</feature>
<dbReference type="HOGENOM" id="CLU_2149458_0_0_1"/>
<organism evidence="3">
    <name type="scientific">Oryza brachyantha</name>
    <name type="common">malo sina</name>
    <dbReference type="NCBI Taxonomy" id="4533"/>
    <lineage>
        <taxon>Eukaryota</taxon>
        <taxon>Viridiplantae</taxon>
        <taxon>Streptophyta</taxon>
        <taxon>Embryophyta</taxon>
        <taxon>Tracheophyta</taxon>
        <taxon>Spermatophyta</taxon>
        <taxon>Magnoliopsida</taxon>
        <taxon>Liliopsida</taxon>
        <taxon>Poales</taxon>
        <taxon>Poaceae</taxon>
        <taxon>BOP clade</taxon>
        <taxon>Oryzoideae</taxon>
        <taxon>Oryzeae</taxon>
        <taxon>Oryzinae</taxon>
        <taxon>Oryza</taxon>
    </lineage>
</organism>
<evidence type="ECO:0000313" key="3">
    <source>
        <dbReference type="EnsemblPlants" id="OB02G16120.1"/>
    </source>
</evidence>
<sequence>MQQLNCVSLLLLLLFMVAALISCVATAHHRELPMSRTAANERGDHEQDQNLVSSRPVASTKFAADHEEEEAAAAMRRCKQGRKSCKNFRTRKLPADGRNHFYGHMPFTADYHSVRRHPPSHN</sequence>
<name>J3LAE5_ORYBR</name>
<evidence type="ECO:0000313" key="4">
    <source>
        <dbReference type="Proteomes" id="UP000006038"/>
    </source>
</evidence>
<dbReference type="AlphaFoldDB" id="J3LAE5"/>
<dbReference type="EnsemblPlants" id="OB02G16120.1">
    <property type="protein sequence ID" value="OB02G16120.1"/>
    <property type="gene ID" value="OB02G16120"/>
</dbReference>
<feature type="region of interest" description="Disordered" evidence="1">
    <location>
        <begin position="35"/>
        <end position="63"/>
    </location>
</feature>
<feature type="compositionally biased region" description="Basic and acidic residues" evidence="1">
    <location>
        <begin position="35"/>
        <end position="48"/>
    </location>
</feature>
<reference evidence="3" key="1">
    <citation type="submission" date="2013-04" db="UniProtKB">
        <authorList>
            <consortium name="EnsemblPlants"/>
        </authorList>
    </citation>
    <scope>IDENTIFICATION</scope>
</reference>
<dbReference type="KEGG" id="obr:102722738"/>
<dbReference type="Gramene" id="OB02G16120.1">
    <property type="protein sequence ID" value="OB02G16120.1"/>
    <property type="gene ID" value="OB02G16120"/>
</dbReference>
<dbReference type="GeneID" id="102722738"/>
<dbReference type="Proteomes" id="UP000006038">
    <property type="component" value="Unassembled WGS sequence"/>
</dbReference>
<gene>
    <name evidence="3" type="primary">LOC102722738</name>
</gene>
<accession>J3LAE5</accession>
<dbReference type="eggNOG" id="ENOG502R65I">
    <property type="taxonomic scope" value="Eukaryota"/>
</dbReference>
<feature type="chain" id="PRO_5003772531" evidence="2">
    <location>
        <begin position="20"/>
        <end position="122"/>
    </location>
</feature>